<dbReference type="Proteomes" id="UP000799770">
    <property type="component" value="Unassembled WGS sequence"/>
</dbReference>
<dbReference type="AlphaFoldDB" id="A0A6A5ZV02"/>
<gene>
    <name evidence="3" type="ORF">BDV96DRAFT_639212</name>
</gene>
<accession>A0A6A5ZV02</accession>
<dbReference type="InterPro" id="IPR036420">
    <property type="entry name" value="BRCT_dom_sf"/>
</dbReference>
<feature type="region of interest" description="Disordered" evidence="1">
    <location>
        <begin position="311"/>
        <end position="346"/>
    </location>
</feature>
<dbReference type="Gene3D" id="3.40.50.10190">
    <property type="entry name" value="BRCT domain"/>
    <property type="match status" value="1"/>
</dbReference>
<dbReference type="PANTHER" id="PTHR48148">
    <property type="entry name" value="KERATINOCYTE PROLINE-RICH PROTEIN"/>
    <property type="match status" value="1"/>
</dbReference>
<evidence type="ECO:0000259" key="2">
    <source>
        <dbReference type="PROSITE" id="PS50172"/>
    </source>
</evidence>
<keyword evidence="4" id="KW-1185">Reference proteome</keyword>
<dbReference type="PANTHER" id="PTHR48148:SF2">
    <property type="entry name" value="PA14 DOMAIN-CONTAINING PROTEIN"/>
    <property type="match status" value="1"/>
</dbReference>
<dbReference type="InterPro" id="IPR001357">
    <property type="entry name" value="BRCT_dom"/>
</dbReference>
<feature type="domain" description="BRCT" evidence="2">
    <location>
        <begin position="1"/>
        <end position="94"/>
    </location>
</feature>
<dbReference type="SUPFAM" id="SSF52113">
    <property type="entry name" value="BRCT domain"/>
    <property type="match status" value="1"/>
</dbReference>
<sequence>MGGSLKKLVVSATGEFGSGKSHDQLKKWVDANGGKWCPKVSQGITHLICSKENWKKQVDAVTTAQELGAQIVSYDWLEDSLMSKKKLAEKNYTWGVLSKERKDKKTMKRTAEKFDTLRFKQGSDQAYEDLGTGTSKSKPKPRSKTSASSTPRKAASRAPTSRTPTRPAQNGFFRSSIQDLTTKREEREAKDKAATQGIQLSHQADKEPGLAMEVDNVAEKTNEESGNESGEASVEEEMEGIQEGPVDLEQELQGGSSSSSSRPPPSPSPSSTPTPAPAPAPIPVKPKPTHAAAPDKTLLNHPLRNILKQTCSPQSAPIPSSSPPPSSAADFLKSPSSVPTTSAPVGVPKTERLADLFHLYQDNTGFEFAVTLVRSNLLTNSNARYVIRLYESNTTPHTYCTFIRYWPAGRSEWANKAHIPLFSKGGSLANKSTKTEINGVTGFEKQVQLSQNPDATAEQQAIDIHPSIASAISTITPPPPSANTPFRTLLTPQTADYATAFSAFRHAFQDLTLLSWSQRILPSSRTLQTQRAKALDTEPFIYTPPRQGLPLGSMPNPSLPLPQDSTYVRGALALPGMHAPLDKTGLIGSAIAREEEAKKRADEEMERKVKKEERERVKMRLGIPTKKKTGPGMKWDKRDYWTGREQYRSR</sequence>
<dbReference type="PROSITE" id="PS50172">
    <property type="entry name" value="BRCT"/>
    <property type="match status" value="1"/>
</dbReference>
<dbReference type="SMART" id="SM00292">
    <property type="entry name" value="BRCT"/>
    <property type="match status" value="1"/>
</dbReference>
<feature type="compositionally biased region" description="Basic and acidic residues" evidence="1">
    <location>
        <begin position="634"/>
        <end position="650"/>
    </location>
</feature>
<feature type="compositionally biased region" description="Basic and acidic residues" evidence="1">
    <location>
        <begin position="597"/>
        <end position="618"/>
    </location>
</feature>
<feature type="region of interest" description="Disordered" evidence="1">
    <location>
        <begin position="125"/>
        <end position="295"/>
    </location>
</feature>
<dbReference type="OrthoDB" id="342264at2759"/>
<evidence type="ECO:0000256" key="1">
    <source>
        <dbReference type="SAM" id="MobiDB-lite"/>
    </source>
</evidence>
<dbReference type="Pfam" id="PF12738">
    <property type="entry name" value="PTCB-BRCT"/>
    <property type="match status" value="1"/>
</dbReference>
<reference evidence="3" key="1">
    <citation type="journal article" date="2020" name="Stud. Mycol.">
        <title>101 Dothideomycetes genomes: a test case for predicting lifestyles and emergence of pathogens.</title>
        <authorList>
            <person name="Haridas S."/>
            <person name="Albert R."/>
            <person name="Binder M."/>
            <person name="Bloem J."/>
            <person name="Labutti K."/>
            <person name="Salamov A."/>
            <person name="Andreopoulos B."/>
            <person name="Baker S."/>
            <person name="Barry K."/>
            <person name="Bills G."/>
            <person name="Bluhm B."/>
            <person name="Cannon C."/>
            <person name="Castanera R."/>
            <person name="Culley D."/>
            <person name="Daum C."/>
            <person name="Ezra D."/>
            <person name="Gonzalez J."/>
            <person name="Henrissat B."/>
            <person name="Kuo A."/>
            <person name="Liang C."/>
            <person name="Lipzen A."/>
            <person name="Lutzoni F."/>
            <person name="Magnuson J."/>
            <person name="Mondo S."/>
            <person name="Nolan M."/>
            <person name="Ohm R."/>
            <person name="Pangilinan J."/>
            <person name="Park H.-J."/>
            <person name="Ramirez L."/>
            <person name="Alfaro M."/>
            <person name="Sun H."/>
            <person name="Tritt A."/>
            <person name="Yoshinaga Y."/>
            <person name="Zwiers L.-H."/>
            <person name="Turgeon B."/>
            <person name="Goodwin S."/>
            <person name="Spatafora J."/>
            <person name="Crous P."/>
            <person name="Grigoriev I."/>
        </authorList>
    </citation>
    <scope>NUCLEOTIDE SEQUENCE</scope>
    <source>
        <strain evidence="3">CBS 627.86</strain>
    </source>
</reference>
<feature type="region of interest" description="Disordered" evidence="1">
    <location>
        <begin position="597"/>
        <end position="650"/>
    </location>
</feature>
<name>A0A6A5ZV02_9PLEO</name>
<feature type="compositionally biased region" description="Acidic residues" evidence="1">
    <location>
        <begin position="233"/>
        <end position="250"/>
    </location>
</feature>
<feature type="compositionally biased region" description="Basic and acidic residues" evidence="1">
    <location>
        <begin position="181"/>
        <end position="193"/>
    </location>
</feature>
<evidence type="ECO:0000313" key="3">
    <source>
        <dbReference type="EMBL" id="KAF2122637.1"/>
    </source>
</evidence>
<feature type="compositionally biased region" description="Low complexity" evidence="1">
    <location>
        <begin position="334"/>
        <end position="346"/>
    </location>
</feature>
<feature type="compositionally biased region" description="Pro residues" evidence="1">
    <location>
        <begin position="262"/>
        <end position="286"/>
    </location>
</feature>
<evidence type="ECO:0000313" key="4">
    <source>
        <dbReference type="Proteomes" id="UP000799770"/>
    </source>
</evidence>
<feature type="compositionally biased region" description="Low complexity" evidence="1">
    <location>
        <begin position="144"/>
        <end position="159"/>
    </location>
</feature>
<organism evidence="3 4">
    <name type="scientific">Lophiotrema nucula</name>
    <dbReference type="NCBI Taxonomy" id="690887"/>
    <lineage>
        <taxon>Eukaryota</taxon>
        <taxon>Fungi</taxon>
        <taxon>Dikarya</taxon>
        <taxon>Ascomycota</taxon>
        <taxon>Pezizomycotina</taxon>
        <taxon>Dothideomycetes</taxon>
        <taxon>Pleosporomycetidae</taxon>
        <taxon>Pleosporales</taxon>
        <taxon>Lophiotremataceae</taxon>
        <taxon>Lophiotrema</taxon>
    </lineage>
</organism>
<dbReference type="EMBL" id="ML977310">
    <property type="protein sequence ID" value="KAF2122637.1"/>
    <property type="molecule type" value="Genomic_DNA"/>
</dbReference>
<protein>
    <recommendedName>
        <fullName evidence="2">BRCT domain-containing protein</fullName>
    </recommendedName>
</protein>
<proteinExistence type="predicted"/>
<feature type="compositionally biased region" description="Polar residues" evidence="1">
    <location>
        <begin position="160"/>
        <end position="180"/>
    </location>
</feature>